<dbReference type="Gramene" id="mRNA:HanXRQr2_Chr07g0293301">
    <property type="protein sequence ID" value="CDS:HanXRQr2_Chr07g0293301.1"/>
    <property type="gene ID" value="HanXRQr2_Chr07g0293301"/>
</dbReference>
<dbReference type="AlphaFoldDB" id="A0A9K3NFE6"/>
<proteinExistence type="predicted"/>
<comment type="caution">
    <text evidence="1">The sequence shown here is derived from an EMBL/GenBank/DDBJ whole genome shotgun (WGS) entry which is preliminary data.</text>
</comment>
<evidence type="ECO:0000313" key="2">
    <source>
        <dbReference type="Proteomes" id="UP000215914"/>
    </source>
</evidence>
<organism evidence="1 2">
    <name type="scientific">Helianthus annuus</name>
    <name type="common">Common sunflower</name>
    <dbReference type="NCBI Taxonomy" id="4232"/>
    <lineage>
        <taxon>Eukaryota</taxon>
        <taxon>Viridiplantae</taxon>
        <taxon>Streptophyta</taxon>
        <taxon>Embryophyta</taxon>
        <taxon>Tracheophyta</taxon>
        <taxon>Spermatophyta</taxon>
        <taxon>Magnoliopsida</taxon>
        <taxon>eudicotyledons</taxon>
        <taxon>Gunneridae</taxon>
        <taxon>Pentapetalae</taxon>
        <taxon>asterids</taxon>
        <taxon>campanulids</taxon>
        <taxon>Asterales</taxon>
        <taxon>Asteraceae</taxon>
        <taxon>Asteroideae</taxon>
        <taxon>Heliantheae alliance</taxon>
        <taxon>Heliantheae</taxon>
        <taxon>Helianthus</taxon>
    </lineage>
</organism>
<name>A0A9K3NFE6_HELAN</name>
<protein>
    <submittedName>
        <fullName evidence="1">Uncharacterized protein</fullName>
    </submittedName>
</protein>
<gene>
    <name evidence="1" type="ORF">HanXRQr2_Chr07g0293301</name>
</gene>
<reference evidence="1" key="1">
    <citation type="journal article" date="2017" name="Nature">
        <title>The sunflower genome provides insights into oil metabolism, flowering and Asterid evolution.</title>
        <authorList>
            <person name="Badouin H."/>
            <person name="Gouzy J."/>
            <person name="Grassa C.J."/>
            <person name="Murat F."/>
            <person name="Staton S.E."/>
            <person name="Cottret L."/>
            <person name="Lelandais-Briere C."/>
            <person name="Owens G.L."/>
            <person name="Carrere S."/>
            <person name="Mayjonade B."/>
            <person name="Legrand L."/>
            <person name="Gill N."/>
            <person name="Kane N.C."/>
            <person name="Bowers J.E."/>
            <person name="Hubner S."/>
            <person name="Bellec A."/>
            <person name="Berard A."/>
            <person name="Berges H."/>
            <person name="Blanchet N."/>
            <person name="Boniface M.C."/>
            <person name="Brunel D."/>
            <person name="Catrice O."/>
            <person name="Chaidir N."/>
            <person name="Claudel C."/>
            <person name="Donnadieu C."/>
            <person name="Faraut T."/>
            <person name="Fievet G."/>
            <person name="Helmstetter N."/>
            <person name="King M."/>
            <person name="Knapp S.J."/>
            <person name="Lai Z."/>
            <person name="Le Paslier M.C."/>
            <person name="Lippi Y."/>
            <person name="Lorenzon L."/>
            <person name="Mandel J.R."/>
            <person name="Marage G."/>
            <person name="Marchand G."/>
            <person name="Marquand E."/>
            <person name="Bret-Mestries E."/>
            <person name="Morien E."/>
            <person name="Nambeesan S."/>
            <person name="Nguyen T."/>
            <person name="Pegot-Espagnet P."/>
            <person name="Pouilly N."/>
            <person name="Raftis F."/>
            <person name="Sallet E."/>
            <person name="Schiex T."/>
            <person name="Thomas J."/>
            <person name="Vandecasteele C."/>
            <person name="Vares D."/>
            <person name="Vear F."/>
            <person name="Vautrin S."/>
            <person name="Crespi M."/>
            <person name="Mangin B."/>
            <person name="Burke J.M."/>
            <person name="Salse J."/>
            <person name="Munos S."/>
            <person name="Vincourt P."/>
            <person name="Rieseberg L.H."/>
            <person name="Langlade N.B."/>
        </authorList>
    </citation>
    <scope>NUCLEOTIDE SEQUENCE</scope>
    <source>
        <tissue evidence="1">Leaves</tissue>
    </source>
</reference>
<keyword evidence="2" id="KW-1185">Reference proteome</keyword>
<evidence type="ECO:0000313" key="1">
    <source>
        <dbReference type="EMBL" id="KAF5798472.1"/>
    </source>
</evidence>
<dbReference type="EMBL" id="MNCJ02000322">
    <property type="protein sequence ID" value="KAF5798472.1"/>
    <property type="molecule type" value="Genomic_DNA"/>
</dbReference>
<dbReference type="Proteomes" id="UP000215914">
    <property type="component" value="Unassembled WGS sequence"/>
</dbReference>
<reference evidence="1" key="2">
    <citation type="submission" date="2020-06" db="EMBL/GenBank/DDBJ databases">
        <title>Helianthus annuus Genome sequencing and assembly Release 2.</title>
        <authorList>
            <person name="Gouzy J."/>
            <person name="Langlade N."/>
            <person name="Munos S."/>
        </authorList>
    </citation>
    <scope>NUCLEOTIDE SEQUENCE</scope>
    <source>
        <tissue evidence="1">Leaves</tissue>
    </source>
</reference>
<accession>A0A9K3NFE6</accession>
<sequence length="116" mass="13360">MNLVPQNQRSHVLKEKNEKSVLTVDDVNFPPLNAKNLKSRIGKVKISNQFFPKKKELDSEKAFNPAVKFFFGKMIEGKAKGVKEFYQSKRKDGTPNETEKVTPKEGQAWVDIFFKE</sequence>